<feature type="transmembrane region" description="Helical" evidence="7">
    <location>
        <begin position="20"/>
        <end position="41"/>
    </location>
</feature>
<dbReference type="Proteomes" id="UP000030988">
    <property type="component" value="Unassembled WGS sequence"/>
</dbReference>
<gene>
    <name evidence="8" type="ORF">PK98_00220</name>
</gene>
<dbReference type="Pfam" id="PF01311">
    <property type="entry name" value="Bac_export_1"/>
    <property type="match status" value="1"/>
</dbReference>
<accession>A0A0B2BV13</accession>
<evidence type="ECO:0000256" key="5">
    <source>
        <dbReference type="ARBA" id="ARBA00022989"/>
    </source>
</evidence>
<keyword evidence="4 7" id="KW-0812">Transmembrane</keyword>
<dbReference type="InterPro" id="IPR002010">
    <property type="entry name" value="T3SS_IM_R"/>
</dbReference>
<evidence type="ECO:0000256" key="6">
    <source>
        <dbReference type="ARBA" id="ARBA00023136"/>
    </source>
</evidence>
<dbReference type="STRING" id="1572751.PK98_00220"/>
<dbReference type="NCBIfam" id="TIGR01401">
    <property type="entry name" value="fliR_like_III"/>
    <property type="match status" value="1"/>
</dbReference>
<dbReference type="EMBL" id="JTDN01000001">
    <property type="protein sequence ID" value="KHL25234.1"/>
    <property type="molecule type" value="Genomic_DNA"/>
</dbReference>
<dbReference type="OrthoDB" id="9807748at2"/>
<dbReference type="PRINTS" id="PR00953">
    <property type="entry name" value="TYPE3IMRPROT"/>
</dbReference>
<name>A0A0B2BV13_9SPHN</name>
<comment type="subcellular location">
    <subcellularLocation>
        <location evidence="1 7">Cell membrane</location>
        <topology evidence="1 7">Multi-pass membrane protein</topology>
    </subcellularLocation>
</comment>
<evidence type="ECO:0000256" key="3">
    <source>
        <dbReference type="ARBA" id="ARBA00022475"/>
    </source>
</evidence>
<sequence>MTGEAVGTGLTELAPWMEQAVLVGVASARFAFAFLFVPLFGSNTMPPMVRNSLIVTFGLVVLNTQASFDPDVLGAADWLVLFAKEAGAGTIIGFFFATILWAMGMAGEIIDNKVGATMAQILDPGTGTQASLSANLLSRFAQVLFVSAGGLTLLVGTIMASYAFWPMGAGGLRFDAGTVVLFEREFGRLFTLAFLFSAPVVVLLYLLDASLGLLNRLAPSFNVFVLSMPIKSLAATLILIMTLPLLAEAVLDDLASRGATAEAVMRRVAGIAG</sequence>
<dbReference type="PANTHER" id="PTHR30065:SF1">
    <property type="entry name" value="SURFACE PRESENTATION OF ANTIGENS PROTEIN SPAR"/>
    <property type="match status" value="1"/>
</dbReference>
<feature type="transmembrane region" description="Helical" evidence="7">
    <location>
        <begin position="48"/>
        <end position="66"/>
    </location>
</feature>
<dbReference type="AlphaFoldDB" id="A0A0B2BV13"/>
<dbReference type="InterPro" id="IPR006304">
    <property type="entry name" value="T3SS_SpaR/YscT"/>
</dbReference>
<proteinExistence type="inferred from homology"/>
<keyword evidence="9" id="KW-1185">Reference proteome</keyword>
<feature type="transmembrane region" description="Helical" evidence="7">
    <location>
        <begin position="143"/>
        <end position="165"/>
    </location>
</feature>
<evidence type="ECO:0000256" key="7">
    <source>
        <dbReference type="RuleBase" id="RU362072"/>
    </source>
</evidence>
<feature type="transmembrane region" description="Helical" evidence="7">
    <location>
        <begin position="189"/>
        <end position="211"/>
    </location>
</feature>
<dbReference type="PANTHER" id="PTHR30065">
    <property type="entry name" value="FLAGELLAR BIOSYNTHETIC PROTEIN FLIR"/>
    <property type="match status" value="1"/>
</dbReference>
<dbReference type="RefSeq" id="WP_039093488.1">
    <property type="nucleotide sequence ID" value="NZ_JTDN01000001.1"/>
</dbReference>
<feature type="transmembrane region" description="Helical" evidence="7">
    <location>
        <begin position="86"/>
        <end position="103"/>
    </location>
</feature>
<comment type="similarity">
    <text evidence="2 7">Belongs to the FliR/MopE/SpaR family.</text>
</comment>
<evidence type="ECO:0000313" key="8">
    <source>
        <dbReference type="EMBL" id="KHL25234.1"/>
    </source>
</evidence>
<evidence type="ECO:0000256" key="4">
    <source>
        <dbReference type="ARBA" id="ARBA00022692"/>
    </source>
</evidence>
<keyword evidence="6 7" id="KW-0472">Membrane</keyword>
<reference evidence="8 9" key="1">
    <citation type="submission" date="2014-11" db="EMBL/GenBank/DDBJ databases">
        <title>Draft genome sequence of Kirrobacter mercurialis.</title>
        <authorList>
            <person name="Coil D.A."/>
            <person name="Eisen J.A."/>
        </authorList>
    </citation>
    <scope>NUCLEOTIDE SEQUENCE [LARGE SCALE GENOMIC DNA]</scope>
    <source>
        <strain evidence="8 9">Coronado</strain>
    </source>
</reference>
<comment type="caution">
    <text evidence="8">The sequence shown here is derived from an EMBL/GenBank/DDBJ whole genome shotgun (WGS) entry which is preliminary data.</text>
</comment>
<organism evidence="8 9">
    <name type="scientific">Croceibacterium mercuriale</name>
    <dbReference type="NCBI Taxonomy" id="1572751"/>
    <lineage>
        <taxon>Bacteria</taxon>
        <taxon>Pseudomonadati</taxon>
        <taxon>Pseudomonadota</taxon>
        <taxon>Alphaproteobacteria</taxon>
        <taxon>Sphingomonadales</taxon>
        <taxon>Erythrobacteraceae</taxon>
        <taxon>Croceibacterium</taxon>
    </lineage>
</organism>
<evidence type="ECO:0000256" key="2">
    <source>
        <dbReference type="ARBA" id="ARBA00009772"/>
    </source>
</evidence>
<evidence type="ECO:0000313" key="9">
    <source>
        <dbReference type="Proteomes" id="UP000030988"/>
    </source>
</evidence>
<protein>
    <submittedName>
        <fullName evidence="8">Type III secretory pathway protein</fullName>
    </submittedName>
</protein>
<feature type="transmembrane region" description="Helical" evidence="7">
    <location>
        <begin position="223"/>
        <end position="247"/>
    </location>
</feature>
<dbReference type="GO" id="GO:0005886">
    <property type="term" value="C:plasma membrane"/>
    <property type="evidence" value="ECO:0007669"/>
    <property type="project" value="UniProtKB-SubCell"/>
</dbReference>
<evidence type="ECO:0000256" key="1">
    <source>
        <dbReference type="ARBA" id="ARBA00004651"/>
    </source>
</evidence>
<keyword evidence="5 7" id="KW-1133">Transmembrane helix</keyword>
<dbReference type="GO" id="GO:0006605">
    <property type="term" value="P:protein targeting"/>
    <property type="evidence" value="ECO:0007669"/>
    <property type="project" value="UniProtKB-UniRule"/>
</dbReference>
<keyword evidence="3 7" id="KW-1003">Cell membrane</keyword>